<protein>
    <submittedName>
        <fullName evidence="1">Uncharacterized protein</fullName>
    </submittedName>
</protein>
<dbReference type="EMBL" id="CP036276">
    <property type="protein sequence ID" value="QDU46473.1"/>
    <property type="molecule type" value="Genomic_DNA"/>
</dbReference>
<name>A0A517ZVG1_9PLAN</name>
<accession>A0A517ZVG1</accession>
<proteinExistence type="predicted"/>
<dbReference type="Proteomes" id="UP000319383">
    <property type="component" value="Chromosome"/>
</dbReference>
<reference evidence="1 2" key="1">
    <citation type="submission" date="2019-02" db="EMBL/GenBank/DDBJ databases">
        <title>Deep-cultivation of Planctomycetes and their phenomic and genomic characterization uncovers novel biology.</title>
        <authorList>
            <person name="Wiegand S."/>
            <person name="Jogler M."/>
            <person name="Boedeker C."/>
            <person name="Pinto D."/>
            <person name="Vollmers J."/>
            <person name="Rivas-Marin E."/>
            <person name="Kohn T."/>
            <person name="Peeters S.H."/>
            <person name="Heuer A."/>
            <person name="Rast P."/>
            <person name="Oberbeckmann S."/>
            <person name="Bunk B."/>
            <person name="Jeske O."/>
            <person name="Meyerdierks A."/>
            <person name="Storesund J.E."/>
            <person name="Kallscheuer N."/>
            <person name="Luecker S."/>
            <person name="Lage O.M."/>
            <person name="Pohl T."/>
            <person name="Merkel B.J."/>
            <person name="Hornburger P."/>
            <person name="Mueller R.-W."/>
            <person name="Bruemmer F."/>
            <person name="Labrenz M."/>
            <person name="Spormann A.M."/>
            <person name="Op den Camp H."/>
            <person name="Overmann J."/>
            <person name="Amann R."/>
            <person name="Jetten M.S.M."/>
            <person name="Mascher T."/>
            <person name="Medema M.H."/>
            <person name="Devos D.P."/>
            <person name="Kaster A.-K."/>
            <person name="Ovreas L."/>
            <person name="Rohde M."/>
            <person name="Galperin M.Y."/>
            <person name="Jogler C."/>
        </authorList>
    </citation>
    <scope>NUCLEOTIDE SEQUENCE [LARGE SCALE GENOMIC DNA]</scope>
    <source>
        <strain evidence="1 2">Mal52</strain>
    </source>
</reference>
<organism evidence="1 2">
    <name type="scientific">Symmachiella dynata</name>
    <dbReference type="NCBI Taxonomy" id="2527995"/>
    <lineage>
        <taxon>Bacteria</taxon>
        <taxon>Pseudomonadati</taxon>
        <taxon>Planctomycetota</taxon>
        <taxon>Planctomycetia</taxon>
        <taxon>Planctomycetales</taxon>
        <taxon>Planctomycetaceae</taxon>
        <taxon>Symmachiella</taxon>
    </lineage>
</organism>
<evidence type="ECO:0000313" key="2">
    <source>
        <dbReference type="Proteomes" id="UP000319383"/>
    </source>
</evidence>
<evidence type="ECO:0000313" key="1">
    <source>
        <dbReference type="EMBL" id="QDU46473.1"/>
    </source>
</evidence>
<gene>
    <name evidence="1" type="ORF">Mal52_49940</name>
</gene>
<sequence>MQRGVNVLALVKDSERYVFLYDEESAATLLRTLGKYASDRELSFSWYDAAVLSQKIRRLARENQEQAGALGEMDR</sequence>
<dbReference type="KEGG" id="sdyn:Mal52_49940"/>
<keyword evidence="2" id="KW-1185">Reference proteome</keyword>
<dbReference type="AlphaFoldDB" id="A0A517ZVG1"/>